<evidence type="ECO:0000256" key="2">
    <source>
        <dbReference type="ARBA" id="ARBA00022737"/>
    </source>
</evidence>
<keyword evidence="2" id="KW-0677">Repeat</keyword>
<dbReference type="InterPro" id="IPR001680">
    <property type="entry name" value="WD40_rpt"/>
</dbReference>
<evidence type="ECO:0000256" key="1">
    <source>
        <dbReference type="ARBA" id="ARBA00022574"/>
    </source>
</evidence>
<dbReference type="AlphaFoldDB" id="A0A6P6AGR7"/>
<evidence type="ECO:0000256" key="3">
    <source>
        <dbReference type="PROSITE-ProRule" id="PRU00221"/>
    </source>
</evidence>
<dbReference type="InterPro" id="IPR036322">
    <property type="entry name" value="WD40_repeat_dom_sf"/>
</dbReference>
<dbReference type="RefSeq" id="XP_022764074.1">
    <property type="nucleotide sequence ID" value="XM_022908339.1"/>
</dbReference>
<dbReference type="InterPro" id="IPR015943">
    <property type="entry name" value="WD40/YVTN_repeat-like_dom_sf"/>
</dbReference>
<organism evidence="4 5">
    <name type="scientific">Durio zibethinus</name>
    <name type="common">Durian</name>
    <dbReference type="NCBI Taxonomy" id="66656"/>
    <lineage>
        <taxon>Eukaryota</taxon>
        <taxon>Viridiplantae</taxon>
        <taxon>Streptophyta</taxon>
        <taxon>Embryophyta</taxon>
        <taxon>Tracheophyta</taxon>
        <taxon>Spermatophyta</taxon>
        <taxon>Magnoliopsida</taxon>
        <taxon>eudicotyledons</taxon>
        <taxon>Gunneridae</taxon>
        <taxon>Pentapetalae</taxon>
        <taxon>rosids</taxon>
        <taxon>malvids</taxon>
        <taxon>Malvales</taxon>
        <taxon>Malvaceae</taxon>
        <taxon>Helicteroideae</taxon>
        <taxon>Durio</taxon>
    </lineage>
</organism>
<accession>A0A6P6AGR7</accession>
<dbReference type="GO" id="GO:0032040">
    <property type="term" value="C:small-subunit processome"/>
    <property type="evidence" value="ECO:0007669"/>
    <property type="project" value="TreeGrafter"/>
</dbReference>
<dbReference type="PANTHER" id="PTHR22851:SF0">
    <property type="entry name" value="DDB1- AND CUL4-ASSOCIATED FACTOR 13"/>
    <property type="match status" value="1"/>
</dbReference>
<dbReference type="PROSITE" id="PS00678">
    <property type="entry name" value="WD_REPEATS_1"/>
    <property type="match status" value="1"/>
</dbReference>
<dbReference type="PANTHER" id="PTHR22851">
    <property type="entry name" value="U3 SMALL NUCLEOLAR RNA U3 SNORNA ASSOCIATED PROTEIN"/>
    <property type="match status" value="1"/>
</dbReference>
<dbReference type="SUPFAM" id="SSF50978">
    <property type="entry name" value="WD40 repeat-like"/>
    <property type="match status" value="1"/>
</dbReference>
<evidence type="ECO:0000313" key="4">
    <source>
        <dbReference type="Proteomes" id="UP000515121"/>
    </source>
</evidence>
<proteinExistence type="predicted"/>
<dbReference type="KEGG" id="dzi:111309294"/>
<keyword evidence="1 3" id="KW-0853">WD repeat</keyword>
<dbReference type="PROSITE" id="PS50294">
    <property type="entry name" value="WD_REPEATS_REGION"/>
    <property type="match status" value="1"/>
</dbReference>
<protein>
    <submittedName>
        <fullName evidence="5">DDB1- and CUL4-associated factor 13-like isoform X1</fullName>
    </submittedName>
</protein>
<dbReference type="PROSITE" id="PS50082">
    <property type="entry name" value="WD_REPEATS_2"/>
    <property type="match status" value="1"/>
</dbReference>
<dbReference type="InterPro" id="IPR051733">
    <property type="entry name" value="WD_repeat_DCAF13/WDSOF1"/>
</dbReference>
<evidence type="ECO:0000313" key="5">
    <source>
        <dbReference type="RefSeq" id="XP_022764074.1"/>
    </source>
</evidence>
<dbReference type="InterPro" id="IPR019775">
    <property type="entry name" value="WD40_repeat_CS"/>
</dbReference>
<reference evidence="5" key="1">
    <citation type="submission" date="2025-08" db="UniProtKB">
        <authorList>
            <consortium name="RefSeq"/>
        </authorList>
    </citation>
    <scope>IDENTIFICATION</scope>
    <source>
        <tissue evidence="5">Fruit stalk</tissue>
    </source>
</reference>
<gene>
    <name evidence="5" type="primary">LOC111309294</name>
</gene>
<dbReference type="GO" id="GO:0000462">
    <property type="term" value="P:maturation of SSU-rRNA from tricistronic rRNA transcript (SSU-rRNA, 5.8S rRNA, LSU-rRNA)"/>
    <property type="evidence" value="ECO:0007669"/>
    <property type="project" value="TreeGrafter"/>
</dbReference>
<sequence length="129" mass="14849">MNSHRNEAKTSRGCFVISTPAFEPKRKPLSMSALLTSPNWTRYLQDPFIGAMDGHRDSIKCMAKNRNYLKAIFSGSDDGDIRFWDLASKYFYTSLIAALANSLPISWSPRCCTRFDSIDRWKHSCIMWK</sequence>
<feature type="repeat" description="WD" evidence="3">
    <location>
        <begin position="52"/>
        <end position="94"/>
    </location>
</feature>
<dbReference type="SMART" id="SM00320">
    <property type="entry name" value="WD40"/>
    <property type="match status" value="1"/>
</dbReference>
<keyword evidence="4" id="KW-1185">Reference proteome</keyword>
<dbReference type="Gene3D" id="2.130.10.10">
    <property type="entry name" value="YVTN repeat-like/Quinoprotein amine dehydrogenase"/>
    <property type="match status" value="1"/>
</dbReference>
<dbReference type="GeneID" id="111309294"/>
<name>A0A6P6AGR7_DURZI</name>
<dbReference type="OrthoDB" id="10249065at2759"/>
<dbReference type="Proteomes" id="UP000515121">
    <property type="component" value="Unplaced"/>
</dbReference>